<dbReference type="EMBL" id="CVRI01000006">
    <property type="protein sequence ID" value="CRK87956.1"/>
    <property type="molecule type" value="Genomic_DNA"/>
</dbReference>
<protein>
    <submittedName>
        <fullName evidence="1">CLUMA_CG001742, isoform A</fullName>
    </submittedName>
</protein>
<evidence type="ECO:0000313" key="2">
    <source>
        <dbReference type="Proteomes" id="UP000183832"/>
    </source>
</evidence>
<gene>
    <name evidence="1" type="ORF">CLUMA_CG001742</name>
</gene>
<name>A0A1J1HKL7_9DIPT</name>
<reference evidence="1 2" key="1">
    <citation type="submission" date="2015-04" db="EMBL/GenBank/DDBJ databases">
        <authorList>
            <person name="Syromyatnikov M.Y."/>
            <person name="Popov V.N."/>
        </authorList>
    </citation>
    <scope>NUCLEOTIDE SEQUENCE [LARGE SCALE GENOMIC DNA]</scope>
</reference>
<dbReference type="AlphaFoldDB" id="A0A1J1HKL7"/>
<proteinExistence type="predicted"/>
<sequence length="74" mass="8309">MSFEDGFENNLNSFFDASIIKRSLRGFAARGQQTGRMIEEVNKLFASIILSGELKMKINALEKILQLLTTVSIL</sequence>
<organism evidence="1 2">
    <name type="scientific">Clunio marinus</name>
    <dbReference type="NCBI Taxonomy" id="568069"/>
    <lineage>
        <taxon>Eukaryota</taxon>
        <taxon>Metazoa</taxon>
        <taxon>Ecdysozoa</taxon>
        <taxon>Arthropoda</taxon>
        <taxon>Hexapoda</taxon>
        <taxon>Insecta</taxon>
        <taxon>Pterygota</taxon>
        <taxon>Neoptera</taxon>
        <taxon>Endopterygota</taxon>
        <taxon>Diptera</taxon>
        <taxon>Nematocera</taxon>
        <taxon>Chironomoidea</taxon>
        <taxon>Chironomidae</taxon>
        <taxon>Clunio</taxon>
    </lineage>
</organism>
<accession>A0A1J1HKL7</accession>
<dbReference type="Proteomes" id="UP000183832">
    <property type="component" value="Unassembled WGS sequence"/>
</dbReference>
<evidence type="ECO:0000313" key="1">
    <source>
        <dbReference type="EMBL" id="CRK87956.1"/>
    </source>
</evidence>
<keyword evidence="2" id="KW-1185">Reference proteome</keyword>